<reference evidence="8" key="2">
    <citation type="submission" date="2025-08" db="UniProtKB">
        <authorList>
            <consortium name="Ensembl"/>
        </authorList>
    </citation>
    <scope>IDENTIFICATION</scope>
</reference>
<dbReference type="PROSITE" id="PS50189">
    <property type="entry name" value="NTR"/>
    <property type="match status" value="1"/>
</dbReference>
<dbReference type="Gene3D" id="2.20.130.20">
    <property type="match status" value="1"/>
</dbReference>
<dbReference type="SUPFAM" id="SSF48239">
    <property type="entry name" value="Terpenoid cyclases/Protein prenyltransferases"/>
    <property type="match status" value="1"/>
</dbReference>
<dbReference type="InterPro" id="IPR000020">
    <property type="entry name" value="Anaphylatoxin/fibulin"/>
</dbReference>
<dbReference type="InterPro" id="IPR048848">
    <property type="entry name" value="C3_CUB2"/>
</dbReference>
<evidence type="ECO:0000256" key="3">
    <source>
        <dbReference type="ARBA" id="ARBA00022966"/>
    </source>
</evidence>
<keyword evidence="9" id="KW-1185">Reference proteome</keyword>
<dbReference type="FunFam" id="2.60.40.1940:FF:000001">
    <property type="entry name" value="Complement component C3"/>
    <property type="match status" value="1"/>
</dbReference>
<dbReference type="Pfam" id="PF17791">
    <property type="entry name" value="MG3"/>
    <property type="match status" value="1"/>
</dbReference>
<reference evidence="8" key="3">
    <citation type="submission" date="2025-09" db="UniProtKB">
        <authorList>
            <consortium name="Ensembl"/>
        </authorList>
    </citation>
    <scope>IDENTIFICATION</scope>
</reference>
<dbReference type="InterPro" id="IPR040839">
    <property type="entry name" value="MG4"/>
</dbReference>
<dbReference type="PANTHER" id="PTHR11412:SF81">
    <property type="entry name" value="COMPLEMENT C3"/>
    <property type="match status" value="1"/>
</dbReference>
<dbReference type="Pfam" id="PF07703">
    <property type="entry name" value="A2M_BRD"/>
    <property type="match status" value="1"/>
</dbReference>
<dbReference type="InterPro" id="IPR008993">
    <property type="entry name" value="TIMP-like_OB-fold"/>
</dbReference>
<dbReference type="Pfam" id="PF21308">
    <property type="entry name" value="C3_CUB2"/>
    <property type="match status" value="1"/>
</dbReference>
<dbReference type="GO" id="GO:0004866">
    <property type="term" value="F:endopeptidase inhibitor activity"/>
    <property type="evidence" value="ECO:0007669"/>
    <property type="project" value="InterPro"/>
</dbReference>
<dbReference type="PROSITE" id="PS00477">
    <property type="entry name" value="ALPHA_2_MACROGLOBULIN"/>
    <property type="match status" value="1"/>
</dbReference>
<evidence type="ECO:0000259" key="6">
    <source>
        <dbReference type="PROSITE" id="PS01178"/>
    </source>
</evidence>
<dbReference type="Pfam" id="PF07677">
    <property type="entry name" value="A2M_recep"/>
    <property type="match status" value="1"/>
</dbReference>
<organism evidence="8 9">
    <name type="scientific">Podarcis muralis</name>
    <name type="common">Wall lizard</name>
    <name type="synonym">Lacerta muralis</name>
    <dbReference type="NCBI Taxonomy" id="64176"/>
    <lineage>
        <taxon>Eukaryota</taxon>
        <taxon>Metazoa</taxon>
        <taxon>Chordata</taxon>
        <taxon>Craniata</taxon>
        <taxon>Vertebrata</taxon>
        <taxon>Euteleostomi</taxon>
        <taxon>Lepidosauria</taxon>
        <taxon>Squamata</taxon>
        <taxon>Bifurcata</taxon>
        <taxon>Unidentata</taxon>
        <taxon>Episquamata</taxon>
        <taxon>Laterata</taxon>
        <taxon>Lacertibaenia</taxon>
        <taxon>Lacertidae</taxon>
        <taxon>Podarcis</taxon>
    </lineage>
</organism>
<dbReference type="SUPFAM" id="SSF47686">
    <property type="entry name" value="Anaphylotoxins (complement system)"/>
    <property type="match status" value="1"/>
</dbReference>
<protein>
    <recommendedName>
        <fullName evidence="10">Complement C3</fullName>
    </recommendedName>
</protein>
<dbReference type="GeneTree" id="ENSGT00940000154063"/>
<evidence type="ECO:0008006" key="10">
    <source>
        <dbReference type="Google" id="ProtNLM"/>
    </source>
</evidence>
<dbReference type="FunFam" id="2.60.40.10:FF:000155">
    <property type="entry name" value="complement C3 isoform X1"/>
    <property type="match status" value="1"/>
</dbReference>
<dbReference type="InterPro" id="IPR001599">
    <property type="entry name" value="Macroglobln_a2"/>
</dbReference>
<evidence type="ECO:0000256" key="5">
    <source>
        <dbReference type="SAM" id="MobiDB-lite"/>
    </source>
</evidence>
<evidence type="ECO:0000256" key="4">
    <source>
        <dbReference type="ARBA" id="ARBA00023157"/>
    </source>
</evidence>
<dbReference type="InterPro" id="IPR050473">
    <property type="entry name" value="A2M/Complement_sys"/>
</dbReference>
<dbReference type="FunFam" id="2.60.40.10:FF:001013">
    <property type="entry name" value="Complement C3"/>
    <property type="match status" value="1"/>
</dbReference>
<feature type="domain" description="NTR" evidence="7">
    <location>
        <begin position="1399"/>
        <end position="1561"/>
    </location>
</feature>
<dbReference type="InterPro" id="IPR047565">
    <property type="entry name" value="Alpha-macroglob_thiol-ester_cl"/>
</dbReference>
<dbReference type="InterPro" id="IPR036595">
    <property type="entry name" value="A-macroglobulin_rcpt-bd_sf"/>
</dbReference>
<name>A0A670KKZ8_PODMU</name>
<dbReference type="Gene3D" id="2.60.40.1940">
    <property type="match status" value="1"/>
</dbReference>
<dbReference type="SUPFAM" id="SSF50242">
    <property type="entry name" value="TIMP-like"/>
    <property type="match status" value="1"/>
</dbReference>
<dbReference type="Pfam" id="PF17790">
    <property type="entry name" value="MG1"/>
    <property type="match status" value="1"/>
</dbReference>
<comment type="subcellular location">
    <subcellularLocation>
        <location evidence="1">Secreted</location>
    </subcellularLocation>
</comment>
<dbReference type="SUPFAM" id="SSF49410">
    <property type="entry name" value="Alpha-macroglobulin receptor domain"/>
    <property type="match status" value="1"/>
</dbReference>
<dbReference type="SMART" id="SM01360">
    <property type="entry name" value="A2M"/>
    <property type="match status" value="1"/>
</dbReference>
<dbReference type="InterPro" id="IPR011625">
    <property type="entry name" value="A2M_N_BRD"/>
</dbReference>
<dbReference type="InterPro" id="IPR041425">
    <property type="entry name" value="C3/4/5_MG1"/>
</dbReference>
<proteinExistence type="predicted"/>
<dbReference type="Gene3D" id="1.20.50.70">
    <property type="match status" value="1"/>
</dbReference>
<dbReference type="FunFam" id="2.60.40.1930:FF:000008">
    <property type="entry name" value="Complement C3"/>
    <property type="match status" value="1"/>
</dbReference>
<evidence type="ECO:0000259" key="7">
    <source>
        <dbReference type="PROSITE" id="PS50189"/>
    </source>
</evidence>
<dbReference type="Gene3D" id="2.60.40.690">
    <property type="entry name" value="Alpha-macroglobulin, receptor-binding domain"/>
    <property type="match status" value="1"/>
</dbReference>
<dbReference type="InterPro" id="IPR041555">
    <property type="entry name" value="MG3"/>
</dbReference>
<dbReference type="CDD" id="cd02896">
    <property type="entry name" value="complement_C3_C4_C5"/>
    <property type="match status" value="1"/>
</dbReference>
<dbReference type="SMART" id="SM01361">
    <property type="entry name" value="A2M_recep"/>
    <property type="match status" value="1"/>
</dbReference>
<dbReference type="FunFam" id="6.20.50.160:FF:000003">
    <property type="entry name" value="Complement C3"/>
    <property type="match status" value="1"/>
</dbReference>
<dbReference type="Gene3D" id="1.50.10.20">
    <property type="match status" value="1"/>
</dbReference>
<dbReference type="InterPro" id="IPR009048">
    <property type="entry name" value="A-macroglobulin_rcpt-bd"/>
</dbReference>
<dbReference type="Gene3D" id="2.40.50.120">
    <property type="match status" value="1"/>
</dbReference>
<dbReference type="InterPro" id="IPR013783">
    <property type="entry name" value="Ig-like_fold"/>
</dbReference>
<dbReference type="InterPro" id="IPR008930">
    <property type="entry name" value="Terpenoid_cyclase/PrenylTrfase"/>
</dbReference>
<feature type="domain" description="Anaphylatoxin-like" evidence="6">
    <location>
        <begin position="638"/>
        <end position="673"/>
    </location>
</feature>
<dbReference type="SMART" id="SM00104">
    <property type="entry name" value="ANATO"/>
    <property type="match status" value="1"/>
</dbReference>
<dbReference type="InterPro" id="IPR049466">
    <property type="entry name" value="C3_CUB1"/>
</dbReference>
<dbReference type="Pfam" id="PF01759">
    <property type="entry name" value="NTR"/>
    <property type="match status" value="1"/>
</dbReference>
<dbReference type="SMART" id="SM01419">
    <property type="entry name" value="Thiol-ester_cl"/>
    <property type="match status" value="1"/>
</dbReference>
<dbReference type="Gene3D" id="1.20.91.20">
    <property type="entry name" value="Anaphylotoxins (complement system)"/>
    <property type="match status" value="1"/>
</dbReference>
<dbReference type="Proteomes" id="UP000472272">
    <property type="component" value="Chromosome 17"/>
</dbReference>
<dbReference type="InterPro" id="IPR011626">
    <property type="entry name" value="Alpha-macroglobulin_TED"/>
</dbReference>
<dbReference type="CDD" id="cd00017">
    <property type="entry name" value="ANATO"/>
    <property type="match status" value="1"/>
</dbReference>
<keyword evidence="3" id="KW-0882">Thioester bond</keyword>
<dbReference type="Pfam" id="PF21406">
    <property type="entry name" value="C3_CUB1"/>
    <property type="match status" value="1"/>
</dbReference>
<dbReference type="InterPro" id="IPR018933">
    <property type="entry name" value="Netrin_module_non-TIMP"/>
</dbReference>
<dbReference type="Pfam" id="PF17789">
    <property type="entry name" value="MG4"/>
    <property type="match status" value="1"/>
</dbReference>
<sequence length="1563" mass="174518">GLPGASPTILSLDLHIGHHSLITPSVLRVETDETIVVEAHGSNFDTEVTVSVHDFPQKKNTLYMVKVPMNPANGMMVTPAIKVPAKDMKKDSKQNQYVVVQASCPQFTLEKTVLVSFHSGYLFIQTDKTIYTPGSAVDKAEAVKIPSFSFSSLGTWKIVAKYQDSPQETFTTQFDVKEYVLPSFEVIVEPSDKFYYIDSDKDFRVDITARFLYGKNVEGVAFVLFGVKTDDAKHSIPDSLKRIEITDGEGEAVLTRAMLQKRFQNLNELVGHSLYVSVTVMTDSGSDMVVAERSGISLVTSPYQIHFTKTPKYFKPGMPFELMVFVTNPDGSPASRVPVVTEPIAADGTTQDDGTAKLILNTPANSQELRITVNPQLLNERQATKTMIATAYQTQGGSGNFLHLAVTATELKAGDNLPINFNVKSNNQQVLNQIQYFTYMILTKGKVFRVGRQPKAPGQNLVTISLPITPDLIPSFRIVAYYQVANNEIVADSVWVDVKDTCMGTLVVKGATEADNRIHQPGTQMKIKLEGDPNARVGLVAVDKGVYVLNRKHKLTQTKIWDSVEKSDIGCTAGSGRNNLGVFEDAGLALVTSNKLSTPQRSDSKCPQPARRRRRSVQLIESKASKAGQYQDRVLRKCCEDGMHDNPMGHSCEKRAQYVVDQTECQNVFLECCRYIRTIKDANRREDELQLARSDIDDEFLSDEEIVSRTEFPESWLWQTEILTVGVVQLLLILNLLPFPLALLAGICVADPYEITVMKDFFMDLRLPYSVVRNEQVEIRAVLYNYRHEDIVVRVELIHNPAFCSASTAKERYRHQVTVKGQSSRAVPFVVVPLHLGLHDIEVKAAVRGQFVSDGVKKKLKVVVCNMSRSSLEKKNGVQEQQVQAKDLSDIVPGTEPETKITLQGDPVAQIIEDSIDGTNLNHLIVTPSGCGEQNMITMTPSVIATHYLDTTGQWEKLGVDRRSVAVNQIMQGKTIGCLQNHSYAAFKDRKASTWLTAYVVKVFAMASKIVNTINNEVVCGGVKWLILERQKPDGIFHEDAPVIHGEMVGGYKGAEPDASLTAFVLIALLESKDICKEQVNVSILESSITKASEYLLKQYGTLQRPYTVALTAYALALAGRLNDDKVLMAASRDKNRWEEYNARTYNIEGTSYALLALLKMGKFDGVGPIVKWLTEQKYYGGTYGQTQATIMVFQALAQYEIDIPTHKDLNLDVSIKLPERQNPFTVRIEYANALVTRSTETKLNQDFTVKATGTGKATMTVVTVYNAKIREEAEQCKNFSLRVSEKGGAKGAVKINICTRYLGKVDAAMSIIDVSMLTGFSPDTGDLKRLSEGVDRYISKFDINDALSEKGNLIIYLDKVSHEEDECFQFKAYKYFEAGLIQPGSVKVYSYYNLDEQCTKFYHPSKGSGLLDKICHGDVCRCAEETCTIYNTATKPVDLFDAFIFKCVIGSNVCSWTRFKYFSMFCLVPPGSDANPQVKPRKFISHKRCQESLHLGVNNEYLIWGLSTDMWQTKTEVNYLISKDTWIERWPNEDECQDEEFQDLCNDFTEFSNSLIILGCQV</sequence>
<dbReference type="SMART" id="SM00643">
    <property type="entry name" value="C345C"/>
    <property type="match status" value="1"/>
</dbReference>
<evidence type="ECO:0000313" key="9">
    <source>
        <dbReference type="Proteomes" id="UP000472272"/>
    </source>
</evidence>
<dbReference type="FunFam" id="1.20.91.20:FF:000001">
    <property type="entry name" value="Complement C3"/>
    <property type="match status" value="1"/>
</dbReference>
<dbReference type="Gene3D" id="2.60.40.1930">
    <property type="match status" value="3"/>
</dbReference>
<reference evidence="8 9" key="1">
    <citation type="journal article" date="2019" name="Proc. Natl. Acad. Sci. U.S.A.">
        <title>Regulatory changes in pterin and carotenoid genes underlie balanced color polymorphisms in the wall lizard.</title>
        <authorList>
            <person name="Andrade P."/>
            <person name="Pinho C."/>
            <person name="Perez I de Lanuza G."/>
            <person name="Afonso S."/>
            <person name="Brejcha J."/>
            <person name="Rubin C.J."/>
            <person name="Wallerman O."/>
            <person name="Pereira P."/>
            <person name="Sabatino S.J."/>
            <person name="Bellati A."/>
            <person name="Pellitteri-Rosa D."/>
            <person name="Bosakova Z."/>
            <person name="Bunikis I."/>
            <person name="Carretero M.A."/>
            <person name="Feiner N."/>
            <person name="Marsik P."/>
            <person name="Pauperio F."/>
            <person name="Salvi D."/>
            <person name="Soler L."/>
            <person name="While G.M."/>
            <person name="Uller T."/>
            <person name="Font E."/>
            <person name="Andersson L."/>
            <person name="Carneiro M."/>
        </authorList>
    </citation>
    <scope>NUCLEOTIDE SEQUENCE</scope>
</reference>
<dbReference type="InterPro" id="IPR018081">
    <property type="entry name" value="Anaphylatoxin_comp_syst"/>
</dbReference>
<dbReference type="Pfam" id="PF01821">
    <property type="entry name" value="ANATO"/>
    <property type="match status" value="1"/>
</dbReference>
<accession>A0A670KKZ8</accession>
<dbReference type="SMART" id="SM01359">
    <property type="entry name" value="A2M_N_2"/>
    <property type="match status" value="1"/>
</dbReference>
<dbReference type="Ensembl" id="ENSPMRT00000039209.1">
    <property type="protein sequence ID" value="ENSPMRP00000037025.1"/>
    <property type="gene ID" value="ENSPMRG00000023800.1"/>
</dbReference>
<dbReference type="GO" id="GO:0005615">
    <property type="term" value="C:extracellular space"/>
    <property type="evidence" value="ECO:0007669"/>
    <property type="project" value="InterPro"/>
</dbReference>
<evidence type="ECO:0000313" key="8">
    <source>
        <dbReference type="Ensembl" id="ENSPMRP00000037025.1"/>
    </source>
</evidence>
<dbReference type="Gene3D" id="6.20.50.160">
    <property type="match status" value="1"/>
</dbReference>
<dbReference type="Pfam" id="PF00207">
    <property type="entry name" value="A2M"/>
    <property type="match status" value="1"/>
</dbReference>
<dbReference type="Pfam" id="PF07678">
    <property type="entry name" value="TED_complement"/>
    <property type="match status" value="2"/>
</dbReference>
<dbReference type="Gene3D" id="2.60.40.10">
    <property type="entry name" value="Immunoglobulins"/>
    <property type="match status" value="2"/>
</dbReference>
<dbReference type="InterPro" id="IPR001134">
    <property type="entry name" value="Netrin_domain"/>
</dbReference>
<keyword evidence="2" id="KW-0964">Secreted</keyword>
<dbReference type="InterPro" id="IPR019742">
    <property type="entry name" value="MacrogloblnA2_CS"/>
</dbReference>
<evidence type="ECO:0000256" key="2">
    <source>
        <dbReference type="ARBA" id="ARBA00022525"/>
    </source>
</evidence>
<dbReference type="PROSITE" id="PS01178">
    <property type="entry name" value="ANAPHYLATOXIN_2"/>
    <property type="match status" value="1"/>
</dbReference>
<feature type="region of interest" description="Disordered" evidence="5">
    <location>
        <begin position="594"/>
        <end position="615"/>
    </location>
</feature>
<dbReference type="PANTHER" id="PTHR11412">
    <property type="entry name" value="MACROGLOBULIN / COMPLEMENT"/>
    <property type="match status" value="1"/>
</dbReference>
<evidence type="ECO:0000256" key="1">
    <source>
        <dbReference type="ARBA" id="ARBA00004613"/>
    </source>
</evidence>
<keyword evidence="4" id="KW-1015">Disulfide bond</keyword>
<dbReference type="Gene3D" id="2.60.120.1540">
    <property type="match status" value="1"/>
</dbReference>
<dbReference type="PROSITE" id="PS01177">
    <property type="entry name" value="ANAPHYLATOXIN_1"/>
    <property type="match status" value="1"/>
</dbReference>